<reference evidence="7" key="1">
    <citation type="journal article" date="2013" name="Environ. Microbiol.">
        <title>Microbiota from the distal guts of lean and obese adolescents exhibit partial functional redundancy besides clear differences in community structure.</title>
        <authorList>
            <person name="Ferrer M."/>
            <person name="Ruiz A."/>
            <person name="Lanza F."/>
            <person name="Haange S.B."/>
            <person name="Oberbach A."/>
            <person name="Till H."/>
            <person name="Bargiela R."/>
            <person name="Campoy C."/>
            <person name="Segura M.T."/>
            <person name="Richter M."/>
            <person name="von Bergen M."/>
            <person name="Seifert J."/>
            <person name="Suarez A."/>
        </authorList>
    </citation>
    <scope>NUCLEOTIDE SEQUENCE</scope>
</reference>
<dbReference type="PRINTS" id="PR00098">
    <property type="entry name" value="CPSASE"/>
</dbReference>
<dbReference type="AlphaFoldDB" id="K1U618"/>
<proteinExistence type="predicted"/>
<dbReference type="PANTHER" id="PTHR11405">
    <property type="entry name" value="CARBAMOYLTRANSFERASE FAMILY MEMBER"/>
    <property type="match status" value="1"/>
</dbReference>
<evidence type="ECO:0000256" key="4">
    <source>
        <dbReference type="ARBA" id="ARBA00022840"/>
    </source>
</evidence>
<dbReference type="GO" id="GO:0046872">
    <property type="term" value="F:metal ion binding"/>
    <property type="evidence" value="ECO:0007669"/>
    <property type="project" value="UniProtKB-KW"/>
</dbReference>
<keyword evidence="1" id="KW-0436">Ligase</keyword>
<keyword evidence="2" id="KW-0479">Metal-binding</keyword>
<dbReference type="GO" id="GO:0005524">
    <property type="term" value="F:ATP binding"/>
    <property type="evidence" value="ECO:0007669"/>
    <property type="project" value="UniProtKB-KW"/>
</dbReference>
<dbReference type="InterPro" id="IPR005483">
    <property type="entry name" value="CPSase_dom"/>
</dbReference>
<evidence type="ECO:0000259" key="6">
    <source>
        <dbReference type="Pfam" id="PF25596"/>
    </source>
</evidence>
<feature type="non-terminal residue" evidence="7">
    <location>
        <position position="106"/>
    </location>
</feature>
<dbReference type="InterPro" id="IPR016185">
    <property type="entry name" value="PreATP-grasp_dom_sf"/>
</dbReference>
<keyword evidence="4" id="KW-0067">ATP-binding</keyword>
<gene>
    <name evidence="7" type="ORF">LEA_06103</name>
</gene>
<evidence type="ECO:0000256" key="5">
    <source>
        <dbReference type="ARBA" id="ARBA00047359"/>
    </source>
</evidence>
<comment type="catalytic activity">
    <reaction evidence="5">
        <text>hydrogencarbonate + NH4(+) + 2 ATP = carbamoyl phosphate + 2 ADP + phosphate + 2 H(+)</text>
        <dbReference type="Rhea" id="RHEA:18029"/>
        <dbReference type="ChEBI" id="CHEBI:15378"/>
        <dbReference type="ChEBI" id="CHEBI:17544"/>
        <dbReference type="ChEBI" id="CHEBI:28938"/>
        <dbReference type="ChEBI" id="CHEBI:30616"/>
        <dbReference type="ChEBI" id="CHEBI:43474"/>
        <dbReference type="ChEBI" id="CHEBI:58228"/>
        <dbReference type="ChEBI" id="CHEBI:456216"/>
        <dbReference type="EC" id="6.3.4.16"/>
    </reaction>
</comment>
<dbReference type="PANTHER" id="PTHR11405:SF53">
    <property type="entry name" value="CARBAMOYL-PHOSPHATE SYNTHASE [AMMONIA], MITOCHONDRIAL"/>
    <property type="match status" value="1"/>
</dbReference>
<dbReference type="GO" id="GO:0006541">
    <property type="term" value="P:glutamine metabolic process"/>
    <property type="evidence" value="ECO:0007669"/>
    <property type="project" value="TreeGrafter"/>
</dbReference>
<sequence length="106" mass="11422">MMKKQLKKVLVLGSGALKIGQAGEFDYSGSQALKALREEGISSVLINPNVATIQTSEGIADKVYFLPVTPFFELKLSRRSAQTASCWLGVPDGFNVGTELYLNGVL</sequence>
<dbReference type="FunFam" id="3.40.50.20:FF:000001">
    <property type="entry name" value="Carbamoyl-phosphate synthase large chain"/>
    <property type="match status" value="1"/>
</dbReference>
<dbReference type="SUPFAM" id="SSF52440">
    <property type="entry name" value="PreATP-grasp domain"/>
    <property type="match status" value="1"/>
</dbReference>
<organism evidence="7">
    <name type="scientific">human gut metagenome</name>
    <dbReference type="NCBI Taxonomy" id="408170"/>
    <lineage>
        <taxon>unclassified sequences</taxon>
        <taxon>metagenomes</taxon>
        <taxon>organismal metagenomes</taxon>
    </lineage>
</organism>
<dbReference type="Gene3D" id="3.40.50.20">
    <property type="match status" value="1"/>
</dbReference>
<evidence type="ECO:0000313" key="7">
    <source>
        <dbReference type="EMBL" id="EKC73685.1"/>
    </source>
</evidence>
<evidence type="ECO:0000256" key="3">
    <source>
        <dbReference type="ARBA" id="ARBA00022741"/>
    </source>
</evidence>
<feature type="domain" description="Carbamoyl phosphate synthase preATP-grasp" evidence="6">
    <location>
        <begin position="6"/>
        <end position="81"/>
    </location>
</feature>
<name>K1U618_9ZZZZ</name>
<evidence type="ECO:0000256" key="2">
    <source>
        <dbReference type="ARBA" id="ARBA00022723"/>
    </source>
</evidence>
<keyword evidence="3" id="KW-0547">Nucleotide-binding</keyword>
<accession>K1U618</accession>
<dbReference type="Pfam" id="PF25596">
    <property type="entry name" value="CPSase_L_D1"/>
    <property type="match status" value="1"/>
</dbReference>
<dbReference type="GO" id="GO:0005737">
    <property type="term" value="C:cytoplasm"/>
    <property type="evidence" value="ECO:0007669"/>
    <property type="project" value="TreeGrafter"/>
</dbReference>
<dbReference type="GO" id="GO:0004087">
    <property type="term" value="F:carbamoyl-phosphate synthase (ammonia) activity"/>
    <property type="evidence" value="ECO:0007669"/>
    <property type="project" value="UniProtKB-EC"/>
</dbReference>
<protein>
    <submittedName>
        <fullName evidence="7">Carbomoylphosphate synthase</fullName>
    </submittedName>
</protein>
<dbReference type="EMBL" id="AJWY01003986">
    <property type="protein sequence ID" value="EKC73685.1"/>
    <property type="molecule type" value="Genomic_DNA"/>
</dbReference>
<dbReference type="InterPro" id="IPR058047">
    <property type="entry name" value="CPSase_preATP-grasp"/>
</dbReference>
<evidence type="ECO:0000256" key="1">
    <source>
        <dbReference type="ARBA" id="ARBA00022598"/>
    </source>
</evidence>
<dbReference type="GO" id="GO:0004088">
    <property type="term" value="F:carbamoyl-phosphate synthase (glutamine-hydrolyzing) activity"/>
    <property type="evidence" value="ECO:0007669"/>
    <property type="project" value="TreeGrafter"/>
</dbReference>
<comment type="caution">
    <text evidence="7">The sequence shown here is derived from an EMBL/GenBank/DDBJ whole genome shotgun (WGS) entry which is preliminary data.</text>
</comment>